<dbReference type="RefSeq" id="WP_015655085.1">
    <property type="nucleotide sequence ID" value="NC_020504.1"/>
</dbReference>
<evidence type="ECO:0000313" key="2">
    <source>
        <dbReference type="Proteomes" id="UP000008043"/>
    </source>
</evidence>
<dbReference type="OrthoDB" id="4258206at2"/>
<dbReference type="STRING" id="1214101.BN159_0301"/>
<dbReference type="Pfam" id="PF19397">
    <property type="entry name" value="DUF5972"/>
    <property type="match status" value="1"/>
</dbReference>
<reference evidence="1 2" key="1">
    <citation type="journal article" date="2012" name="J. Bacteriol.">
        <title>Genome sequence of the bacterium Streptomyces davawensis JCM 4913 and heterologous production of the unique antibiotic roseoflavin.</title>
        <authorList>
            <person name="Jankowitsch F."/>
            <person name="Schwarz J."/>
            <person name="Ruckert C."/>
            <person name="Gust B."/>
            <person name="Szczepanowski R."/>
            <person name="Blom J."/>
            <person name="Pelzer S."/>
            <person name="Kalinowski J."/>
            <person name="Mack M."/>
        </authorList>
    </citation>
    <scope>NUCLEOTIDE SEQUENCE [LARGE SCALE GENOMIC DNA]</scope>
    <source>
        <strain evidence="2">DSM 101723 / JCM 4913 / KCC S-0913 / 768</strain>
    </source>
</reference>
<accession>K4QV32</accession>
<keyword evidence="2" id="KW-1185">Reference proteome</keyword>
<dbReference type="NCBIfam" id="NF033521">
    <property type="entry name" value="lasso_leader_L3"/>
    <property type="match status" value="1"/>
</dbReference>
<name>K4QV32_STRDJ</name>
<dbReference type="AlphaFoldDB" id="K4QV32"/>
<protein>
    <submittedName>
        <fullName evidence="1">Uncharacterized protein</fullName>
    </submittedName>
</protein>
<sequence>MRMYEPPTLILAGSFRTLTGLGGRGPKDVLFRHQLL</sequence>
<proteinExistence type="predicted"/>
<evidence type="ECO:0000313" key="1">
    <source>
        <dbReference type="EMBL" id="CCK24680.1"/>
    </source>
</evidence>
<gene>
    <name evidence="1" type="ORF">BN159_0301</name>
</gene>
<dbReference type="HOGENOM" id="CLU_3358715_0_0_11"/>
<dbReference type="EMBL" id="HE971709">
    <property type="protein sequence ID" value="CCK24680.1"/>
    <property type="molecule type" value="Genomic_DNA"/>
</dbReference>
<dbReference type="PATRIC" id="fig|1214101.3.peg.299"/>
<dbReference type="InterPro" id="IPR046015">
    <property type="entry name" value="DUF5972"/>
</dbReference>
<dbReference type="Proteomes" id="UP000008043">
    <property type="component" value="Chromosome"/>
</dbReference>
<organism evidence="1 2">
    <name type="scientific">Streptomyces davaonensis (strain DSM 101723 / JCM 4913 / KCC S-0913 / 768)</name>
    <dbReference type="NCBI Taxonomy" id="1214101"/>
    <lineage>
        <taxon>Bacteria</taxon>
        <taxon>Bacillati</taxon>
        <taxon>Actinomycetota</taxon>
        <taxon>Actinomycetes</taxon>
        <taxon>Kitasatosporales</taxon>
        <taxon>Streptomycetaceae</taxon>
        <taxon>Streptomyces</taxon>
    </lineage>
</organism>
<dbReference type="KEGG" id="sdv:BN159_0301"/>